<dbReference type="SUPFAM" id="SSF53633">
    <property type="entry name" value="Carbamate kinase-like"/>
    <property type="match status" value="1"/>
</dbReference>
<keyword evidence="8" id="KW-0547">Nucleotide-binding</keyword>
<dbReference type="UniPathway" id="UPA00034">
    <property type="reaction ID" value="UER00015"/>
</dbReference>
<dbReference type="GO" id="GO:0005524">
    <property type="term" value="F:ATP binding"/>
    <property type="evidence" value="ECO:0007669"/>
    <property type="project" value="UniProtKB-KW"/>
</dbReference>
<evidence type="ECO:0000256" key="5">
    <source>
        <dbReference type="ARBA" id="ARBA00010122"/>
    </source>
</evidence>
<evidence type="ECO:0000256" key="12">
    <source>
        <dbReference type="ARBA" id="ARBA00023154"/>
    </source>
</evidence>
<name>A0A1U7M7K8_TISCR</name>
<dbReference type="GO" id="GO:0004072">
    <property type="term" value="F:aspartate kinase activity"/>
    <property type="evidence" value="ECO:0007669"/>
    <property type="project" value="UniProtKB-EC"/>
</dbReference>
<dbReference type="GO" id="GO:0009088">
    <property type="term" value="P:threonine biosynthetic process"/>
    <property type="evidence" value="ECO:0007669"/>
    <property type="project" value="UniProtKB-UniPathway"/>
</dbReference>
<evidence type="ECO:0000256" key="13">
    <source>
        <dbReference type="ARBA" id="ARBA00047872"/>
    </source>
</evidence>
<dbReference type="InterPro" id="IPR001341">
    <property type="entry name" value="Asp_kinase"/>
</dbReference>
<dbReference type="RefSeq" id="WP_075725175.1">
    <property type="nucleotide sequence ID" value="NZ_LTDM01000010.1"/>
</dbReference>
<feature type="domain" description="Aspartate/glutamate/uridylate kinase" evidence="16">
    <location>
        <begin position="3"/>
        <end position="234"/>
    </location>
</feature>
<evidence type="ECO:0000256" key="8">
    <source>
        <dbReference type="ARBA" id="ARBA00022741"/>
    </source>
</evidence>
<evidence type="ECO:0000256" key="14">
    <source>
        <dbReference type="RuleBase" id="RU003448"/>
    </source>
</evidence>
<evidence type="ECO:0000256" key="3">
    <source>
        <dbReference type="ARBA" id="ARBA00004986"/>
    </source>
</evidence>
<dbReference type="GO" id="GO:0019877">
    <property type="term" value="P:diaminopimelate biosynthetic process"/>
    <property type="evidence" value="ECO:0007669"/>
    <property type="project" value="UniProtKB-KW"/>
</dbReference>
<keyword evidence="9 14" id="KW-0418">Kinase</keyword>
<keyword evidence="7 14" id="KW-0808">Transferase</keyword>
<protein>
    <recommendedName>
        <fullName evidence="14">Aspartokinase</fullName>
        <ecNumber evidence="14">2.7.2.4</ecNumber>
    </recommendedName>
</protein>
<evidence type="ECO:0000256" key="15">
    <source>
        <dbReference type="RuleBase" id="RU004249"/>
    </source>
</evidence>
<dbReference type="Pfam" id="PF00696">
    <property type="entry name" value="AA_kinase"/>
    <property type="match status" value="1"/>
</dbReference>
<dbReference type="PANTHER" id="PTHR21499">
    <property type="entry name" value="ASPARTATE KINASE"/>
    <property type="match status" value="1"/>
</dbReference>
<dbReference type="GO" id="GO:0005829">
    <property type="term" value="C:cytosol"/>
    <property type="evidence" value="ECO:0007669"/>
    <property type="project" value="TreeGrafter"/>
</dbReference>
<evidence type="ECO:0000256" key="7">
    <source>
        <dbReference type="ARBA" id="ARBA00022679"/>
    </source>
</evidence>
<organism evidence="17 18">
    <name type="scientific">Tissierella creatinophila DSM 6911</name>
    <dbReference type="NCBI Taxonomy" id="1123403"/>
    <lineage>
        <taxon>Bacteria</taxon>
        <taxon>Bacillati</taxon>
        <taxon>Bacillota</taxon>
        <taxon>Tissierellia</taxon>
        <taxon>Tissierellales</taxon>
        <taxon>Tissierellaceae</taxon>
        <taxon>Tissierella</taxon>
    </lineage>
</organism>
<comment type="function">
    <text evidence="1">Catalyzes the phosphorylation of the beta-carboxyl group of aspartic acid with ATP to yield 4-phospho-L-aspartate, which is involved in the branched biosynthetic pathway leading to the biosynthesis of amino acids threonine, isoleucine and methionine.</text>
</comment>
<dbReference type="InterPro" id="IPR018042">
    <property type="entry name" value="Aspartate_kinase_CS"/>
</dbReference>
<evidence type="ECO:0000256" key="2">
    <source>
        <dbReference type="ARBA" id="ARBA00004766"/>
    </source>
</evidence>
<dbReference type="OrthoDB" id="9799110at2"/>
<dbReference type="EMBL" id="LTDM01000010">
    <property type="protein sequence ID" value="OLS03265.1"/>
    <property type="molecule type" value="Genomic_DNA"/>
</dbReference>
<comment type="pathway">
    <text evidence="2 15">Amino-acid biosynthesis; L-lysine biosynthesis via DAP pathway; (S)-tetrahydrodipicolinate from L-aspartate: step 1/4.</text>
</comment>
<dbReference type="GO" id="GO:0009090">
    <property type="term" value="P:homoserine biosynthetic process"/>
    <property type="evidence" value="ECO:0007669"/>
    <property type="project" value="TreeGrafter"/>
</dbReference>
<gene>
    <name evidence="17" type="primary">lysC</name>
    <name evidence="17" type="ORF">TICRE_06930</name>
</gene>
<dbReference type="InterPro" id="IPR036393">
    <property type="entry name" value="AceGlu_kinase-like_sf"/>
</dbReference>
<proteinExistence type="inferred from homology"/>
<dbReference type="GO" id="GO:0009089">
    <property type="term" value="P:lysine biosynthetic process via diaminopimelate"/>
    <property type="evidence" value="ECO:0007669"/>
    <property type="project" value="UniProtKB-UniPathway"/>
</dbReference>
<evidence type="ECO:0000256" key="9">
    <source>
        <dbReference type="ARBA" id="ARBA00022777"/>
    </source>
</evidence>
<keyword evidence="6 15" id="KW-0028">Amino-acid biosynthesis</keyword>
<keyword evidence="18" id="KW-1185">Reference proteome</keyword>
<keyword evidence="11" id="KW-0220">Diaminopimelate biosynthesis</keyword>
<dbReference type="UniPathway" id="UPA00050">
    <property type="reaction ID" value="UER00461"/>
</dbReference>
<evidence type="ECO:0000259" key="16">
    <source>
        <dbReference type="Pfam" id="PF00696"/>
    </source>
</evidence>
<reference evidence="17 18" key="1">
    <citation type="submission" date="2016-02" db="EMBL/GenBank/DDBJ databases">
        <title>Genome sequence of Tissierella creatinophila DSM 6911.</title>
        <authorList>
            <person name="Poehlein A."/>
            <person name="Daniel R."/>
        </authorList>
    </citation>
    <scope>NUCLEOTIDE SEQUENCE [LARGE SCALE GENOMIC DNA]</scope>
    <source>
        <strain evidence="17 18">DSM 6911</strain>
    </source>
</reference>
<dbReference type="EC" id="2.7.2.4" evidence="14"/>
<keyword evidence="12" id="KW-0457">Lysine biosynthesis</keyword>
<evidence type="ECO:0000313" key="17">
    <source>
        <dbReference type="EMBL" id="OLS03265.1"/>
    </source>
</evidence>
<evidence type="ECO:0000256" key="10">
    <source>
        <dbReference type="ARBA" id="ARBA00022840"/>
    </source>
</evidence>
<evidence type="ECO:0000313" key="18">
    <source>
        <dbReference type="Proteomes" id="UP000186112"/>
    </source>
</evidence>
<comment type="similarity">
    <text evidence="5 14">Belongs to the aspartokinase family.</text>
</comment>
<evidence type="ECO:0000256" key="11">
    <source>
        <dbReference type="ARBA" id="ARBA00022915"/>
    </source>
</evidence>
<evidence type="ECO:0000256" key="1">
    <source>
        <dbReference type="ARBA" id="ARBA00003121"/>
    </source>
</evidence>
<dbReference type="InterPro" id="IPR001048">
    <property type="entry name" value="Asp/Glu/Uridylate_kinase"/>
</dbReference>
<dbReference type="NCBIfam" id="TIGR00657">
    <property type="entry name" value="asp_kinases"/>
    <property type="match status" value="1"/>
</dbReference>
<dbReference type="Proteomes" id="UP000186112">
    <property type="component" value="Unassembled WGS sequence"/>
</dbReference>
<evidence type="ECO:0000256" key="4">
    <source>
        <dbReference type="ARBA" id="ARBA00005139"/>
    </source>
</evidence>
<sequence>MSIVVQKFGGTSLNDVNAQSLLLSQVRKAKEEGHDLVVVVSAMGRLGEPYATDTLINMLDITNGSVELKNKDLIMSCGEVISSSVISHLLNIHGMESVALTGFQAGILTDDNFNNAKILDVNTTKISKYLREGKIVVVAGFQGATKDMDITTLGRGGSDITAVTLGGFLKADRVDIFTDVPGIAVIDPKIIPSPPYIKNINYDTMYKYASHGAKVIHPKAVSVGAKYDIPIHIRTAFLHDGCTIISNKQEENKKIIGIGVDVEFDFGCISVFLDSNDVELKEKVNGCISLNTDLKLGANWYDDYLLIHVDSDRILPLTKRLYRCFDIHKLI</sequence>
<dbReference type="AlphaFoldDB" id="A0A1U7M7K8"/>
<dbReference type="UniPathway" id="UPA00051">
    <property type="reaction ID" value="UER00462"/>
</dbReference>
<dbReference type="Gene3D" id="3.40.1160.10">
    <property type="entry name" value="Acetylglutamate kinase-like"/>
    <property type="match status" value="1"/>
</dbReference>
<comment type="pathway">
    <text evidence="4 15">Amino-acid biosynthesis; L-threonine biosynthesis; L-threonine from L-aspartate: step 1/5.</text>
</comment>
<dbReference type="PROSITE" id="PS00324">
    <property type="entry name" value="ASPARTOKINASE"/>
    <property type="match status" value="1"/>
</dbReference>
<dbReference type="PANTHER" id="PTHR21499:SF3">
    <property type="entry name" value="ASPARTOKINASE"/>
    <property type="match status" value="1"/>
</dbReference>
<evidence type="ECO:0000256" key="6">
    <source>
        <dbReference type="ARBA" id="ARBA00022605"/>
    </source>
</evidence>
<keyword evidence="10" id="KW-0067">ATP-binding</keyword>
<comment type="pathway">
    <text evidence="3 15">Amino-acid biosynthesis; L-methionine biosynthesis via de novo pathway; L-homoserine from L-aspartate: step 1/3.</text>
</comment>
<comment type="catalytic activity">
    <reaction evidence="13 14">
        <text>L-aspartate + ATP = 4-phospho-L-aspartate + ADP</text>
        <dbReference type="Rhea" id="RHEA:23776"/>
        <dbReference type="ChEBI" id="CHEBI:29991"/>
        <dbReference type="ChEBI" id="CHEBI:30616"/>
        <dbReference type="ChEBI" id="CHEBI:57535"/>
        <dbReference type="ChEBI" id="CHEBI:456216"/>
        <dbReference type="EC" id="2.7.2.4"/>
    </reaction>
</comment>
<comment type="caution">
    <text evidence="17">The sequence shown here is derived from an EMBL/GenBank/DDBJ whole genome shotgun (WGS) entry which is preliminary data.</text>
</comment>
<accession>A0A1U7M7K8</accession>